<dbReference type="EMBL" id="CAJPDT010000008">
    <property type="protein sequence ID" value="CAF9911098.1"/>
    <property type="molecule type" value="Genomic_DNA"/>
</dbReference>
<evidence type="ECO:0000313" key="1">
    <source>
        <dbReference type="EMBL" id="CAF9911098.1"/>
    </source>
</evidence>
<comment type="caution">
    <text evidence="1">The sequence shown here is derived from an EMBL/GenBank/DDBJ whole genome shotgun (WGS) entry which is preliminary data.</text>
</comment>
<sequence>MPFAQGFETDAFNILGTLQAIATETETTARRFAAEHEDLDNRGSYVRLNVQQGLQDVSMEDAESKSIISALREEYASGREVRKILLSFKEKVRHTESLHPTIYPFFPSRYEDCHSRASLFQNEQSSSHANAYDMSGALPVAIPDLRPEGRERSFSFQSLNTSSRFVNPRANDYRSVVSLDGMNVYEKVYQASWDPRTDLVPFDVFALQFTNTQPNATANATLTVAGSSSSSRKHSSIRNINSTTDLVFRLWRRLDPHYTHHLSHNLSLALTHMLFMELVLRADPPHQQQQNLQHQHDSGDREYDDDEIYAYSPNRRKLLECYGHWIMCSCGCGRKWNFANGFDGLRRDERRIKDCKVERWMNAGKSRWRPEWGVERGDAGAELFEKNGMGWFEGRRPAVAK</sequence>
<keyword evidence="2" id="KW-1185">Reference proteome</keyword>
<protein>
    <submittedName>
        <fullName evidence="1">Uncharacterized protein</fullName>
    </submittedName>
</protein>
<proteinExistence type="predicted"/>
<gene>
    <name evidence="1" type="ORF">IMSHALPRED_009924</name>
</gene>
<name>A0A8H3EVH6_9LECA</name>
<accession>A0A8H3EVH6</accession>
<reference evidence="1" key="1">
    <citation type="submission" date="2021-03" db="EMBL/GenBank/DDBJ databases">
        <authorList>
            <person name="Tagirdzhanova G."/>
        </authorList>
    </citation>
    <scope>NUCLEOTIDE SEQUENCE</scope>
</reference>
<evidence type="ECO:0000313" key="2">
    <source>
        <dbReference type="Proteomes" id="UP000664534"/>
    </source>
</evidence>
<dbReference type="AlphaFoldDB" id="A0A8H3EVH6"/>
<organism evidence="1 2">
    <name type="scientific">Imshaugia aleurites</name>
    <dbReference type="NCBI Taxonomy" id="172621"/>
    <lineage>
        <taxon>Eukaryota</taxon>
        <taxon>Fungi</taxon>
        <taxon>Dikarya</taxon>
        <taxon>Ascomycota</taxon>
        <taxon>Pezizomycotina</taxon>
        <taxon>Lecanoromycetes</taxon>
        <taxon>OSLEUM clade</taxon>
        <taxon>Lecanoromycetidae</taxon>
        <taxon>Lecanorales</taxon>
        <taxon>Lecanorineae</taxon>
        <taxon>Parmeliaceae</taxon>
        <taxon>Imshaugia</taxon>
    </lineage>
</organism>
<dbReference type="Proteomes" id="UP000664534">
    <property type="component" value="Unassembled WGS sequence"/>
</dbReference>